<dbReference type="InterPro" id="IPR011990">
    <property type="entry name" value="TPR-like_helical_dom_sf"/>
</dbReference>
<evidence type="ECO:0000256" key="1">
    <source>
        <dbReference type="PROSITE-ProRule" id="PRU00339"/>
    </source>
</evidence>
<dbReference type="AlphaFoldDB" id="A0A4R6NDT4"/>
<accession>A0A4R6NDT4</accession>
<dbReference type="PROSITE" id="PS50005">
    <property type="entry name" value="TPR"/>
    <property type="match status" value="5"/>
</dbReference>
<dbReference type="Pfam" id="PF13432">
    <property type="entry name" value="TPR_16"/>
    <property type="match status" value="2"/>
</dbReference>
<evidence type="ECO:0000313" key="4">
    <source>
        <dbReference type="Proteomes" id="UP000295357"/>
    </source>
</evidence>
<dbReference type="Pfam" id="PF14559">
    <property type="entry name" value="TPR_19"/>
    <property type="match status" value="6"/>
</dbReference>
<sequence>MTRISKQKTRIQLALAPLALASTLAWANTGSRHYDDALTRYAKEDLSGAIVQLKNAIQADPKMLAAHLLLGKALLRTGDIKAAEAALEQAQALGVARSEVVLPLGQVYLILGENRKIIESLNTDGLSGSTLAEVLVLRGSAYAMQGNRTLAAQSFEQARRAAPDMAAPLIGEAKLKLRSGDVAGAKASATRATELEPKSASAWTALAAVLQSTGESTPALAALDRALALEKGQVDAVVAKAGLQALLGRNADASKTLDILKQGAIVDPRASYLRAALATRSGDSKSAQKFFTEVVEQTDILPPGVVNGDEAILMAAALSHQALGNTEKARERLKNLLILAPKHFAGQLLLSSLLIDAREYSQAQPILEGLLRESPNEPAILNALGRLHLGRKHYRQASEYFEQAMSKAPSPMVMRDLGITQLGLGNDKRGIELLEAALAQNPKDVDVLTRLSMLYAQQGLADKARKTAEAAVQVDPGNFTMHSFLGNIRGRTGDKKGARDAFEGVLKLDPKFLPAAVNLSWLDIEERRFEPARQRLTQLLKENNRDAGLMFQLGVLEFRAGRLNEALPLWEQAMSLQPNDTRAGMAMIDALSKQGDNTRALSVAKTLAAKNPSDVPVLIALGQAHLSAGDLQRARGTLRDASRLVDQDAERLVMLGRMLLAADGVDDAIYNVQKALQARPNDLGAMSLQVEIEFKRGDRAKADAALKALNAKHPNETLTHTVNGHAAMGRGQFAAAAESYRNAFNRSPGTPNAILLANALLASGQAQAAVSLLSDWHKKQPQDRNALFALAEVQSQAGLASDSKQSYSRLLQADGGNPVLWLKYAGSLMKARDPAAKSAAEKAVQLAPGNAEALALLGTIMVQQGEVESGVHRLREARLRAPSSPELRLSLAAGLSRLDRKAEAREELKAALNLAPGLSNRPDVQALRKSIGL</sequence>
<organism evidence="3 4">
    <name type="scientific">Roseateles asaccharophilus</name>
    <dbReference type="NCBI Taxonomy" id="582607"/>
    <lineage>
        <taxon>Bacteria</taxon>
        <taxon>Pseudomonadati</taxon>
        <taxon>Pseudomonadota</taxon>
        <taxon>Betaproteobacteria</taxon>
        <taxon>Burkholderiales</taxon>
        <taxon>Sphaerotilaceae</taxon>
        <taxon>Roseateles</taxon>
    </lineage>
</organism>
<dbReference type="SMART" id="SM00028">
    <property type="entry name" value="TPR"/>
    <property type="match status" value="18"/>
</dbReference>
<dbReference type="EMBL" id="SNXE01000002">
    <property type="protein sequence ID" value="TDP12013.1"/>
    <property type="molecule type" value="Genomic_DNA"/>
</dbReference>
<feature type="signal peptide" evidence="2">
    <location>
        <begin position="1"/>
        <end position="27"/>
    </location>
</feature>
<dbReference type="OrthoDB" id="5290951at2"/>
<name>A0A4R6NDT4_9BURK</name>
<dbReference type="InterPro" id="IPR014266">
    <property type="entry name" value="PEP-CTERM_TPR_PrsT"/>
</dbReference>
<comment type="caution">
    <text evidence="3">The sequence shown here is derived from an EMBL/GenBank/DDBJ whole genome shotgun (WGS) entry which is preliminary data.</text>
</comment>
<gene>
    <name evidence="3" type="ORF">DFR39_102401</name>
</gene>
<proteinExistence type="predicted"/>
<evidence type="ECO:0000256" key="2">
    <source>
        <dbReference type="SAM" id="SignalP"/>
    </source>
</evidence>
<dbReference type="NCBIfam" id="TIGR02917">
    <property type="entry name" value="PEP_TPR_lipo"/>
    <property type="match status" value="1"/>
</dbReference>
<feature type="repeat" description="TPR" evidence="1">
    <location>
        <begin position="378"/>
        <end position="411"/>
    </location>
</feature>
<keyword evidence="1" id="KW-0802">TPR repeat</keyword>
<dbReference type="SUPFAM" id="SSF48452">
    <property type="entry name" value="TPR-like"/>
    <property type="match status" value="5"/>
</dbReference>
<feature type="repeat" description="TPR" evidence="1">
    <location>
        <begin position="445"/>
        <end position="478"/>
    </location>
</feature>
<dbReference type="RefSeq" id="WP_133602768.1">
    <property type="nucleotide sequence ID" value="NZ_JAUFPJ010000002.1"/>
</dbReference>
<evidence type="ECO:0000313" key="3">
    <source>
        <dbReference type="EMBL" id="TDP12013.1"/>
    </source>
</evidence>
<feature type="chain" id="PRO_5020621866" evidence="2">
    <location>
        <begin position="28"/>
        <end position="933"/>
    </location>
</feature>
<keyword evidence="3" id="KW-0449">Lipoprotein</keyword>
<keyword evidence="4" id="KW-1185">Reference proteome</keyword>
<dbReference type="PANTHER" id="PTHR12558">
    <property type="entry name" value="CELL DIVISION CYCLE 16,23,27"/>
    <property type="match status" value="1"/>
</dbReference>
<dbReference type="PANTHER" id="PTHR12558:SF13">
    <property type="entry name" value="CELL DIVISION CYCLE PROTEIN 27 HOMOLOG"/>
    <property type="match status" value="1"/>
</dbReference>
<dbReference type="Proteomes" id="UP000295357">
    <property type="component" value="Unassembled WGS sequence"/>
</dbReference>
<feature type="repeat" description="TPR" evidence="1">
    <location>
        <begin position="132"/>
        <end position="165"/>
    </location>
</feature>
<feature type="repeat" description="TPR" evidence="1">
    <location>
        <begin position="649"/>
        <end position="682"/>
    </location>
</feature>
<dbReference type="Gene3D" id="1.25.40.10">
    <property type="entry name" value="Tetratricopeptide repeat domain"/>
    <property type="match status" value="4"/>
</dbReference>
<keyword evidence="2" id="KW-0732">Signal</keyword>
<reference evidence="3 4" key="1">
    <citation type="submission" date="2019-03" db="EMBL/GenBank/DDBJ databases">
        <title>Genomic Encyclopedia of Type Strains, Phase IV (KMG-IV): sequencing the most valuable type-strain genomes for metagenomic binning, comparative biology and taxonomic classification.</title>
        <authorList>
            <person name="Goeker M."/>
        </authorList>
    </citation>
    <scope>NUCLEOTIDE SEQUENCE [LARGE SCALE GENOMIC DNA]</scope>
    <source>
        <strain evidence="3 4">DSM 25082</strain>
    </source>
</reference>
<feature type="repeat" description="TPR" evidence="1">
    <location>
        <begin position="547"/>
        <end position="580"/>
    </location>
</feature>
<protein>
    <submittedName>
        <fullName evidence="3">Putative PEP-CTERM system TPR-repeat lipoprotein</fullName>
    </submittedName>
</protein>
<dbReference type="InterPro" id="IPR019734">
    <property type="entry name" value="TPR_rpt"/>
</dbReference>